<keyword evidence="3" id="KW-0804">Transcription</keyword>
<dbReference type="InterPro" id="IPR011051">
    <property type="entry name" value="RmlC_Cupin_sf"/>
</dbReference>
<dbReference type="PANTHER" id="PTHR43280">
    <property type="entry name" value="ARAC-FAMILY TRANSCRIPTIONAL REGULATOR"/>
    <property type="match status" value="1"/>
</dbReference>
<proteinExistence type="predicted"/>
<dbReference type="SUPFAM" id="SSF46689">
    <property type="entry name" value="Homeodomain-like"/>
    <property type="match status" value="1"/>
</dbReference>
<dbReference type="InterPro" id="IPR003313">
    <property type="entry name" value="AraC-bd"/>
</dbReference>
<dbReference type="Pfam" id="PF12833">
    <property type="entry name" value="HTH_18"/>
    <property type="match status" value="1"/>
</dbReference>
<keyword evidence="6" id="KW-1185">Reference proteome</keyword>
<evidence type="ECO:0000256" key="1">
    <source>
        <dbReference type="ARBA" id="ARBA00023015"/>
    </source>
</evidence>
<dbReference type="InterPro" id="IPR018062">
    <property type="entry name" value="HTH_AraC-typ_CS"/>
</dbReference>
<dbReference type="Gene3D" id="1.10.10.60">
    <property type="entry name" value="Homeodomain-like"/>
    <property type="match status" value="2"/>
</dbReference>
<dbReference type="PRINTS" id="PR00032">
    <property type="entry name" value="HTHARAC"/>
</dbReference>
<dbReference type="PROSITE" id="PS00041">
    <property type="entry name" value="HTH_ARAC_FAMILY_1"/>
    <property type="match status" value="1"/>
</dbReference>
<dbReference type="InterPro" id="IPR014710">
    <property type="entry name" value="RmlC-like_jellyroll"/>
</dbReference>
<keyword evidence="1" id="KW-0805">Transcription regulation</keyword>
<comment type="caution">
    <text evidence="5">The sequence shown here is derived from an EMBL/GenBank/DDBJ whole genome shotgun (WGS) entry which is preliminary data.</text>
</comment>
<evidence type="ECO:0000313" key="5">
    <source>
        <dbReference type="EMBL" id="MCU6747032.1"/>
    </source>
</evidence>
<sequence length="326" mass="37705">MDAELLRELSVITEEEKKILAGRKGIDPGIYMEKNDMVIDCEKLLQKGKLISVRPHTRFVHFPKHRHNYIEVIYMCQGTTTHILNGNQVVLEEGDLLFLNPNAVQEILPAGEADIAVNFIILPEFFDTAFSMMDGEENLLKDFLIGALCGRDEDTAYLYFHVAGILPVQNLIENMVWTFFYDSSNKRSCNQITMGLLLLQLLNYMDKMELGNRQFDTELTGNVLSYVDEHYKNGTLSELAEMMGYDVYWLSREIKKRMGRTYKELLLSKRLQQAAYLLSKSSLPVTDIIELVGYDNSSYFYRKFKERYGVSPKEYRKGQSQVYSQI</sequence>
<evidence type="ECO:0000256" key="2">
    <source>
        <dbReference type="ARBA" id="ARBA00023125"/>
    </source>
</evidence>
<dbReference type="PANTHER" id="PTHR43280:SF28">
    <property type="entry name" value="HTH-TYPE TRANSCRIPTIONAL ACTIVATOR RHAS"/>
    <property type="match status" value="1"/>
</dbReference>
<dbReference type="InterPro" id="IPR009057">
    <property type="entry name" value="Homeodomain-like_sf"/>
</dbReference>
<evidence type="ECO:0000259" key="4">
    <source>
        <dbReference type="PROSITE" id="PS01124"/>
    </source>
</evidence>
<name>A0ABT2T9S5_9FIRM</name>
<dbReference type="RefSeq" id="WP_059066675.1">
    <property type="nucleotide sequence ID" value="NZ_JAOQJX010000005.1"/>
</dbReference>
<protein>
    <submittedName>
        <fullName evidence="5">AraC family transcriptional regulator</fullName>
    </submittedName>
</protein>
<dbReference type="InterPro" id="IPR018060">
    <property type="entry name" value="HTH_AraC"/>
</dbReference>
<dbReference type="SMART" id="SM00342">
    <property type="entry name" value="HTH_ARAC"/>
    <property type="match status" value="1"/>
</dbReference>
<dbReference type="EMBL" id="JAOQJX010000005">
    <property type="protein sequence ID" value="MCU6747032.1"/>
    <property type="molecule type" value="Genomic_DNA"/>
</dbReference>
<dbReference type="Proteomes" id="UP001652394">
    <property type="component" value="Unassembled WGS sequence"/>
</dbReference>
<reference evidence="5 6" key="1">
    <citation type="journal article" date="2021" name="ISME Commun">
        <title>Automated analysis of genomic sequences facilitates high-throughput and comprehensive description of bacteria.</title>
        <authorList>
            <person name="Hitch T.C.A."/>
        </authorList>
    </citation>
    <scope>NUCLEOTIDE SEQUENCE [LARGE SCALE GENOMIC DNA]</scope>
    <source>
        <strain evidence="5 6">H2_18</strain>
    </source>
</reference>
<dbReference type="InterPro" id="IPR020449">
    <property type="entry name" value="Tscrpt_reg_AraC-type_HTH"/>
</dbReference>
<gene>
    <name evidence="5" type="ORF">OCV51_05090</name>
</gene>
<dbReference type="Pfam" id="PF02311">
    <property type="entry name" value="AraC_binding"/>
    <property type="match status" value="1"/>
</dbReference>
<evidence type="ECO:0000256" key="3">
    <source>
        <dbReference type="ARBA" id="ARBA00023163"/>
    </source>
</evidence>
<dbReference type="SUPFAM" id="SSF51182">
    <property type="entry name" value="RmlC-like cupins"/>
    <property type="match status" value="1"/>
</dbReference>
<accession>A0ABT2T9S5</accession>
<keyword evidence="2" id="KW-0238">DNA-binding</keyword>
<feature type="domain" description="HTH araC/xylS-type" evidence="4">
    <location>
        <begin position="221"/>
        <end position="318"/>
    </location>
</feature>
<organism evidence="5 6">
    <name type="scientific">Faecalicatena acetigenes</name>
    <dbReference type="NCBI Taxonomy" id="2981790"/>
    <lineage>
        <taxon>Bacteria</taxon>
        <taxon>Bacillati</taxon>
        <taxon>Bacillota</taxon>
        <taxon>Clostridia</taxon>
        <taxon>Lachnospirales</taxon>
        <taxon>Lachnospiraceae</taxon>
        <taxon>Faecalicatena</taxon>
    </lineage>
</organism>
<evidence type="ECO:0000313" key="6">
    <source>
        <dbReference type="Proteomes" id="UP001652394"/>
    </source>
</evidence>
<dbReference type="PROSITE" id="PS01124">
    <property type="entry name" value="HTH_ARAC_FAMILY_2"/>
    <property type="match status" value="1"/>
</dbReference>
<dbReference type="Gene3D" id="2.60.120.10">
    <property type="entry name" value="Jelly Rolls"/>
    <property type="match status" value="1"/>
</dbReference>